<dbReference type="GO" id="GO:0000978">
    <property type="term" value="F:RNA polymerase II cis-regulatory region sequence-specific DNA binding"/>
    <property type="evidence" value="ECO:0007669"/>
    <property type="project" value="TreeGrafter"/>
</dbReference>
<evidence type="ECO:0000256" key="2">
    <source>
        <dbReference type="ARBA" id="ARBA00022553"/>
    </source>
</evidence>
<feature type="compositionally biased region" description="Polar residues" evidence="14">
    <location>
        <begin position="2035"/>
        <end position="2047"/>
    </location>
</feature>
<feature type="compositionally biased region" description="Low complexity" evidence="14">
    <location>
        <begin position="275"/>
        <end position="291"/>
    </location>
</feature>
<feature type="domain" description="C2H2-type" evidence="15">
    <location>
        <begin position="228"/>
        <end position="251"/>
    </location>
</feature>
<evidence type="ECO:0000256" key="9">
    <source>
        <dbReference type="ARBA" id="ARBA00023163"/>
    </source>
</evidence>
<dbReference type="OMA" id="VSEMACP"/>
<keyword evidence="7" id="KW-0805">Transcription regulation</keyword>
<feature type="region of interest" description="Disordered" evidence="14">
    <location>
        <begin position="262"/>
        <end position="332"/>
    </location>
</feature>
<keyword evidence="8" id="KW-0238">DNA-binding</keyword>
<feature type="domain" description="C2H2-type" evidence="15">
    <location>
        <begin position="1911"/>
        <end position="1936"/>
    </location>
</feature>
<evidence type="ECO:0000256" key="4">
    <source>
        <dbReference type="ARBA" id="ARBA00022737"/>
    </source>
</evidence>
<evidence type="ECO:0000256" key="6">
    <source>
        <dbReference type="ARBA" id="ARBA00022833"/>
    </source>
</evidence>
<feature type="compositionally biased region" description="Polar residues" evidence="14">
    <location>
        <begin position="940"/>
        <end position="952"/>
    </location>
</feature>
<feature type="region of interest" description="Disordered" evidence="14">
    <location>
        <begin position="2341"/>
        <end position="2383"/>
    </location>
</feature>
<keyword evidence="2" id="KW-0597">Phosphoprotein</keyword>
<evidence type="ECO:0000256" key="5">
    <source>
        <dbReference type="ARBA" id="ARBA00022771"/>
    </source>
</evidence>
<dbReference type="PANTHER" id="PTHR45944:SF2">
    <property type="entry name" value="SCHNURRI, ISOFORM F"/>
    <property type="match status" value="1"/>
</dbReference>
<dbReference type="FunFam" id="3.30.160.60:FF:001151">
    <property type="entry name" value="zinc finger homeobox protein 3"/>
    <property type="match status" value="1"/>
</dbReference>
<feature type="compositionally biased region" description="Polar residues" evidence="14">
    <location>
        <begin position="69"/>
        <end position="79"/>
    </location>
</feature>
<keyword evidence="10" id="KW-0539">Nucleus</keyword>
<evidence type="ECO:0000256" key="12">
    <source>
        <dbReference type="ARBA" id="ARBA00068197"/>
    </source>
</evidence>
<feature type="compositionally biased region" description="Low complexity" evidence="14">
    <location>
        <begin position="2048"/>
        <end position="2067"/>
    </location>
</feature>
<keyword evidence="3" id="KW-0479">Metal-binding</keyword>
<feature type="domain" description="C2H2-type" evidence="15">
    <location>
        <begin position="1883"/>
        <end position="1910"/>
    </location>
</feature>
<feature type="compositionally biased region" description="Polar residues" evidence="14">
    <location>
        <begin position="820"/>
        <end position="841"/>
    </location>
</feature>
<dbReference type="PROSITE" id="PS50157">
    <property type="entry name" value="ZINC_FINGER_C2H2_2"/>
    <property type="match status" value="4"/>
</dbReference>
<dbReference type="Gene3D" id="3.30.160.60">
    <property type="entry name" value="Classic Zinc Finger"/>
    <property type="match status" value="4"/>
</dbReference>
<feature type="region of interest" description="Disordered" evidence="14">
    <location>
        <begin position="937"/>
        <end position="965"/>
    </location>
</feature>
<feature type="region of interest" description="Disordered" evidence="14">
    <location>
        <begin position="1046"/>
        <end position="1068"/>
    </location>
</feature>
<evidence type="ECO:0000256" key="8">
    <source>
        <dbReference type="ARBA" id="ARBA00023125"/>
    </source>
</evidence>
<dbReference type="SUPFAM" id="SSF57667">
    <property type="entry name" value="beta-beta-alpha zinc fingers"/>
    <property type="match status" value="2"/>
</dbReference>
<evidence type="ECO:0000256" key="11">
    <source>
        <dbReference type="ARBA" id="ARBA00065386"/>
    </source>
</evidence>
<dbReference type="PROSITE" id="PS00028">
    <property type="entry name" value="ZINC_FINGER_C2H2_1"/>
    <property type="match status" value="4"/>
</dbReference>
<feature type="compositionally biased region" description="Acidic residues" evidence="14">
    <location>
        <begin position="318"/>
        <end position="327"/>
    </location>
</feature>
<keyword evidence="6" id="KW-0862">Zinc</keyword>
<protein>
    <recommendedName>
        <fullName evidence="12">Zinc finger protein 40</fullName>
    </recommendedName>
</protein>
<feature type="compositionally biased region" description="Polar residues" evidence="14">
    <location>
        <begin position="770"/>
        <end position="799"/>
    </location>
</feature>
<sequence length="2402" mass="258877">MSGITDRQALSEPDIEPDEKAENDGSQDIECCGERTLVAANQSSEANSSSISQGFDLLLKAMEPDLSPRKQNCGNSAATPATPEVDGTTSVTAISDSSSAPRHLQWTQQARLERALRGGPRYRLRGGTVQYIYPAIPPSAIASPTSIAIPPSSLLIRGSQSELSTELPRMYNTCGAYGTSPSRGRPVRDREGRGKKLGKYVCHYCGRACAKPSVLKKHIRSHTGERPYPCQACGFAFKTKSNLYKHRKSHAHAVRAGLASTADEGGISGGGGPGSSSEWSESLSSERSISGDTSFSCDEGASGGATETPDNIDVASDVADDSSDTDGDSLGLPAGVTTPFINCLEGRSPSPLHAQSASHPVLIQKPNILDDAVTVSGDRKGSVDMASVTIGSSTSSGGVPRVVVVPAISSASPTVFCMPNTSKQRVMKQKLAWMAKASNQWQLPQTTSTLLRPGQLGSKSSTDSGYFSRSESAEHPTCSSGGEIPLSYKDIVLGRNVPATSRRSSAVVQAVSRDRPVSLWSPPDKGGPERLTDTIAYQNTGKKAMSTEVEFTPTTKATSRKAAILRQADVYWLPDSKNEGQAKSDHTTETVDSPASSKSEAKFLQVPGTESSGLFRSNSMPSCMVTITAPGNENEKVDVGRPFRNSHSFDEHMSGMENEALLAPNHRSLVRQGAVELPGQAMSESQSGGERQVLDRGRWGIGSIGCQESIVVGPSLERTSPSIAMDYCSSWWGTRGQRGMQYECGTCQLQYKTAEPFVTHKHYHSAKSRALQSSGSGETDSQSLSTESNPPDSPMTTERSPLVRKRRKEKSVGDDDDVTSKGSLSQPSSLLGYSEENSVCSEDQDVFERSDSQEKGIAQAIVMMQPSLPLTIEKDNLNFPSTKLTAAMGPRRGLSLESALGRHNTSGNNNEISVIQHTKSLSQPGSFERGDTMEIPIWSDNGSHLWQSTSEDSGGGGGEQGPGTEFQALRCVSGKLVRQSTIQVPEILVTEEPDLEQAAEKQEKEPDKRSEEEFQWPRRSETLAQLPAEKLPPKKKRLRLAELCNSSLESSTDSSLSGSLSRSPSLESNLSRCSSLSISLDRVELDDRPETTPEEARPRSEEAAFLTVPGPHHHHHRTHLHIKEMRRSASEQASRPQHTEAFLGEGRSKSFDYEVLLQHPTAADSPPWQGSRVTSERRRTTLVRQASLSGYHHDGSGDCGNIVSREISWPSQTQLSRSELTKKLPLLSCPEEQPGLTEASSQYSYMSPITSMLSKTISSSSQQAAFHFHQTSVPSIPATPLNALQIQHSRFSRMPYPSALYEQLLRLQAQRLFLSQPPPTRLAALALPLYQPFYAPVSDSYSRLSSPLVSPDCISPDRNPIQLEQQQMQMQPNVRLQFNRPQFSSPSPLRTLASFIVPVRLPSQGATGDGLKATHVTAMHGLAVAAGGRPPGCDPAVVICRFGSTYGETTGGRFSGSDIVPASLQRALLRNDAITRPGVEMRCITQASSLPLAAPLPLTALPPESAPVSSKRVLSPSSSLEIVTEMQRQRHEKRAKECEGSGKDDDFDKPADDVTRTGDEKPFVCSKGEVIPEMPRTRKPFLVRQLCTNDPAGCESPPKSQEDVSDTDVTVIETSHSGFKSPADERMSEGMPESPSTLPSGQASPGDVEMKEACASPQSISKTLVTAQASDYSSKPRVALLQMGTPQSCTVVIAAVTELQHILLPSLHTAVATSWCFLTGRPRPFTGFIAASSVPSSSAYDSWTPPRSQTGSGPCLNPAGVSARTALGLLRSRSRGGPSVFTQAALAPSQACAVSHSQGWKPSQAKHNVHSSVSEAAPAYSAEVLHGGDSKEWASDVVSSAATTTASEATGKTLQPSRIKIFEGGYKSNEEYVYVRGRGRGKYVCEECGIRCKKPSMLRKHIRSHTDLRPFQCTICNFAFKTKGNLTKHMKSKAHSKKCLEMGLMPTSEEEQEGDDVEGGHVKIEGEHQFSDADDSEGERDDDEADDDDYDDEEDAESGQVVPRHSPGPQPLHPSHRPGGSFDAEVENLTSRFRNFPYTTSGSATTMRPSGPASPACARSPAPGARADLCTPPRPANVHWEAWSPPGGHTAPASARVPDQTAAGCCCLGPDDRCTVPPGSYEDLTSPSRLRVPRESQASPSRHHHHREIRAHSLSPYRRGCASRESSPSPSREQPLFRTHSLSPSRWSTIRMLSPSSGGQRFVEPATAQPAVAFGPLVMPPRPELQETCPGMVWCPVMVADHSKGPCNAMGTRLPQSTPMDLRGVQFVPEEAEHRNLNRQIFSHLPLHSQWPLAVLPYGGSHLSDCDGSHMRILGKTSSGGVATLKSQAIRAATGVMRHALDQSPQVTDEDMRTEDQGSPNKALSLGASECQSPDFDSGRGDPCVSLTVQASKMYTLPVDTS</sequence>
<accession>A0A8C4QMG5</accession>
<feature type="region of interest" description="Disordered" evidence="14">
    <location>
        <begin position="1526"/>
        <end position="1562"/>
    </location>
</feature>
<evidence type="ECO:0000259" key="15">
    <source>
        <dbReference type="PROSITE" id="PS50157"/>
    </source>
</evidence>
<keyword evidence="9" id="KW-0804">Transcription</keyword>
<proteinExistence type="predicted"/>
<dbReference type="FunFam" id="3.30.160.60:FF:000033">
    <property type="entry name" value="Immunodeficiency virus type I enhancer binding protein 1"/>
    <property type="match status" value="1"/>
</dbReference>
<feature type="region of interest" description="Disordered" evidence="14">
    <location>
        <begin position="2118"/>
        <end position="2181"/>
    </location>
</feature>
<feature type="region of interest" description="Disordered" evidence="14">
    <location>
        <begin position="1615"/>
        <end position="1651"/>
    </location>
</feature>
<keyword evidence="17" id="KW-1185">Reference proteome</keyword>
<dbReference type="GO" id="GO:0005634">
    <property type="term" value="C:nucleus"/>
    <property type="evidence" value="ECO:0007669"/>
    <property type="project" value="UniProtKB-SubCell"/>
</dbReference>
<dbReference type="Ensembl" id="ENSEBUT00000017288.1">
    <property type="protein sequence ID" value="ENSEBUP00000016712.1"/>
    <property type="gene ID" value="ENSEBUG00000010477.1"/>
</dbReference>
<feature type="region of interest" description="Disordered" evidence="14">
    <location>
        <begin position="2035"/>
        <end position="2071"/>
    </location>
</feature>
<comment type="subunit">
    <text evidence="11">Interacts with UTP4.</text>
</comment>
<feature type="region of interest" description="Disordered" evidence="14">
    <location>
        <begin position="1081"/>
        <end position="1104"/>
    </location>
</feature>
<reference evidence="16" key="1">
    <citation type="submission" date="2025-05" db="UniProtKB">
        <authorList>
            <consortium name="Ensembl"/>
        </authorList>
    </citation>
    <scope>IDENTIFICATION</scope>
</reference>
<feature type="region of interest" description="Disordered" evidence="14">
    <location>
        <begin position="1"/>
        <end position="28"/>
    </location>
</feature>
<dbReference type="InterPro" id="IPR036236">
    <property type="entry name" value="Znf_C2H2_sf"/>
</dbReference>
<dbReference type="GO" id="GO:0000981">
    <property type="term" value="F:DNA-binding transcription factor activity, RNA polymerase II-specific"/>
    <property type="evidence" value="ECO:0007669"/>
    <property type="project" value="TreeGrafter"/>
</dbReference>
<feature type="compositionally biased region" description="Acidic residues" evidence="14">
    <location>
        <begin position="1972"/>
        <end position="1997"/>
    </location>
</feature>
<evidence type="ECO:0000313" key="17">
    <source>
        <dbReference type="Proteomes" id="UP000694388"/>
    </source>
</evidence>
<keyword evidence="4" id="KW-0677">Repeat</keyword>
<evidence type="ECO:0000256" key="13">
    <source>
        <dbReference type="PROSITE-ProRule" id="PRU00042"/>
    </source>
</evidence>
<feature type="compositionally biased region" description="Basic and acidic residues" evidence="14">
    <location>
        <begin position="576"/>
        <end position="589"/>
    </location>
</feature>
<dbReference type="GO" id="GO:0045892">
    <property type="term" value="P:negative regulation of DNA-templated transcription"/>
    <property type="evidence" value="ECO:0007669"/>
    <property type="project" value="UniProtKB-ARBA"/>
</dbReference>
<name>A0A8C4QMG5_EPTBU</name>
<dbReference type="PANTHER" id="PTHR45944">
    <property type="entry name" value="SCHNURRI, ISOFORM F"/>
    <property type="match status" value="1"/>
</dbReference>
<feature type="domain" description="C2H2-type" evidence="15">
    <location>
        <begin position="200"/>
        <end position="227"/>
    </location>
</feature>
<evidence type="ECO:0000313" key="16">
    <source>
        <dbReference type="Ensembl" id="ENSEBUP00000016773.1"/>
    </source>
</evidence>
<dbReference type="GO" id="GO:0008270">
    <property type="term" value="F:zinc ion binding"/>
    <property type="evidence" value="ECO:0007669"/>
    <property type="project" value="UniProtKB-KW"/>
</dbReference>
<dbReference type="SMART" id="SM00355">
    <property type="entry name" value="ZnF_C2H2"/>
    <property type="match status" value="5"/>
</dbReference>
<dbReference type="Pfam" id="PF00096">
    <property type="entry name" value="zf-C2H2"/>
    <property type="match status" value="4"/>
</dbReference>
<comment type="subcellular location">
    <subcellularLocation>
        <location evidence="1">Nucleus</location>
    </subcellularLocation>
</comment>
<dbReference type="FunFam" id="3.30.160.60:FF:000594">
    <property type="entry name" value="Transcription factor HIVEP2"/>
    <property type="match status" value="1"/>
</dbReference>
<feature type="region of interest" description="Disordered" evidence="14">
    <location>
        <begin position="988"/>
        <end position="1034"/>
    </location>
</feature>
<feature type="compositionally biased region" description="Low complexity" evidence="14">
    <location>
        <begin position="2163"/>
        <end position="2173"/>
    </location>
</feature>
<evidence type="ECO:0000256" key="3">
    <source>
        <dbReference type="ARBA" id="ARBA00022723"/>
    </source>
</evidence>
<evidence type="ECO:0000256" key="10">
    <source>
        <dbReference type="ARBA" id="ARBA00023242"/>
    </source>
</evidence>
<dbReference type="InterPro" id="IPR051969">
    <property type="entry name" value="Zinc-finger_DNA-bd_regulators"/>
</dbReference>
<dbReference type="Proteomes" id="UP000694388">
    <property type="component" value="Unplaced"/>
</dbReference>
<feature type="region of interest" description="Disordered" evidence="14">
    <location>
        <begin position="576"/>
        <end position="600"/>
    </location>
</feature>
<feature type="compositionally biased region" description="Polar residues" evidence="14">
    <location>
        <begin position="1634"/>
        <end position="1643"/>
    </location>
</feature>
<dbReference type="GeneTree" id="ENSGT00940000156512"/>
<feature type="compositionally biased region" description="Basic and acidic residues" evidence="14">
    <location>
        <begin position="1081"/>
        <end position="1102"/>
    </location>
</feature>
<feature type="compositionally biased region" description="Basic and acidic residues" evidence="14">
    <location>
        <begin position="998"/>
        <end position="1021"/>
    </location>
</feature>
<feature type="region of interest" description="Disordered" evidence="14">
    <location>
        <begin position="1967"/>
        <end position="2023"/>
    </location>
</feature>
<evidence type="ECO:0000256" key="1">
    <source>
        <dbReference type="ARBA" id="ARBA00004123"/>
    </source>
</evidence>
<feature type="compositionally biased region" description="Basic and acidic residues" evidence="14">
    <location>
        <begin position="1534"/>
        <end position="1562"/>
    </location>
</feature>
<feature type="region of interest" description="Disordered" evidence="14">
    <location>
        <begin position="66"/>
        <end position="89"/>
    </location>
</feature>
<organism evidence="16 17">
    <name type="scientific">Eptatretus burgeri</name>
    <name type="common">Inshore hagfish</name>
    <dbReference type="NCBI Taxonomy" id="7764"/>
    <lineage>
        <taxon>Eukaryota</taxon>
        <taxon>Metazoa</taxon>
        <taxon>Chordata</taxon>
        <taxon>Craniata</taxon>
        <taxon>Vertebrata</taxon>
        <taxon>Cyclostomata</taxon>
        <taxon>Myxini</taxon>
        <taxon>Myxiniformes</taxon>
        <taxon>Myxinidae</taxon>
        <taxon>Eptatretinae</taxon>
        <taxon>Eptatretus</taxon>
    </lineage>
</organism>
<dbReference type="InterPro" id="IPR013087">
    <property type="entry name" value="Znf_C2H2_type"/>
</dbReference>
<evidence type="ECO:0000256" key="14">
    <source>
        <dbReference type="SAM" id="MobiDB-lite"/>
    </source>
</evidence>
<feature type="region of interest" description="Disordered" evidence="14">
    <location>
        <begin position="764"/>
        <end position="852"/>
    </location>
</feature>
<evidence type="ECO:0000256" key="7">
    <source>
        <dbReference type="ARBA" id="ARBA00023015"/>
    </source>
</evidence>
<feature type="region of interest" description="Disordered" evidence="14">
    <location>
        <begin position="450"/>
        <end position="481"/>
    </location>
</feature>
<feature type="compositionally biased region" description="Polar residues" evidence="14">
    <location>
        <begin position="457"/>
        <end position="470"/>
    </location>
</feature>
<keyword evidence="5 13" id="KW-0863">Zinc-finger</keyword>
<dbReference type="Ensembl" id="ENSEBUT00000017372.1">
    <property type="protein sequence ID" value="ENSEBUP00000016796.1"/>
    <property type="gene ID" value="ENSEBUG00000010477.1"/>
</dbReference>
<dbReference type="Ensembl" id="ENSEBUT00000017350.1">
    <property type="protein sequence ID" value="ENSEBUP00000016773.1"/>
    <property type="gene ID" value="ENSEBUG00000010477.1"/>
</dbReference>